<protein>
    <recommendedName>
        <fullName evidence="6">Late embryogenesis abundant protein, LEA-14</fullName>
    </recommendedName>
</protein>
<reference evidence="4 5" key="1">
    <citation type="submission" date="2013-09" db="EMBL/GenBank/DDBJ databases">
        <title>Corchorus capsularis genome sequencing.</title>
        <authorList>
            <person name="Alam M."/>
            <person name="Haque M.S."/>
            <person name="Islam M.S."/>
            <person name="Emdad E.M."/>
            <person name="Islam M.M."/>
            <person name="Ahmed B."/>
            <person name="Halim A."/>
            <person name="Hossen Q.M.M."/>
            <person name="Hossain M.Z."/>
            <person name="Ahmed R."/>
            <person name="Khan M.M."/>
            <person name="Islam R."/>
            <person name="Rashid M.M."/>
            <person name="Khan S.A."/>
            <person name="Rahman M.S."/>
            <person name="Alam M."/>
        </authorList>
    </citation>
    <scope>NUCLEOTIDE SEQUENCE [LARGE SCALE GENOMIC DNA]</scope>
    <source>
        <strain evidence="5">cv. CVL-1</strain>
        <tissue evidence="4">Whole seedling</tissue>
    </source>
</reference>
<dbReference type="InterPro" id="IPR044839">
    <property type="entry name" value="NDR1-like"/>
</dbReference>
<dbReference type="Proteomes" id="UP000188268">
    <property type="component" value="Unassembled WGS sequence"/>
</dbReference>
<dbReference type="EMBL" id="AWWV01011420">
    <property type="protein sequence ID" value="OMO72485.1"/>
    <property type="molecule type" value="Genomic_DNA"/>
</dbReference>
<evidence type="ECO:0000313" key="4">
    <source>
        <dbReference type="EMBL" id="OMO72485.1"/>
    </source>
</evidence>
<evidence type="ECO:0000256" key="2">
    <source>
        <dbReference type="ARBA" id="ARBA00023136"/>
    </source>
</evidence>
<keyword evidence="5" id="KW-1185">Reference proteome</keyword>
<evidence type="ECO:0000313" key="5">
    <source>
        <dbReference type="Proteomes" id="UP000188268"/>
    </source>
</evidence>
<dbReference type="Gramene" id="OMO72485">
    <property type="protein sequence ID" value="OMO72485"/>
    <property type="gene ID" value="CCACVL1_17772"/>
</dbReference>
<keyword evidence="3" id="KW-0812">Transmembrane</keyword>
<organism evidence="4 5">
    <name type="scientific">Corchorus capsularis</name>
    <name type="common">Jute</name>
    <dbReference type="NCBI Taxonomy" id="210143"/>
    <lineage>
        <taxon>Eukaryota</taxon>
        <taxon>Viridiplantae</taxon>
        <taxon>Streptophyta</taxon>
        <taxon>Embryophyta</taxon>
        <taxon>Tracheophyta</taxon>
        <taxon>Spermatophyta</taxon>
        <taxon>Magnoliopsida</taxon>
        <taxon>eudicotyledons</taxon>
        <taxon>Gunneridae</taxon>
        <taxon>Pentapetalae</taxon>
        <taxon>rosids</taxon>
        <taxon>malvids</taxon>
        <taxon>Malvales</taxon>
        <taxon>Malvaceae</taxon>
        <taxon>Grewioideae</taxon>
        <taxon>Apeibeae</taxon>
        <taxon>Corchorus</taxon>
    </lineage>
</organism>
<evidence type="ECO:0008006" key="6">
    <source>
        <dbReference type="Google" id="ProtNLM"/>
    </source>
</evidence>
<dbReference type="OrthoDB" id="1708017at2759"/>
<dbReference type="PANTHER" id="PTHR31234:SF2">
    <property type="entry name" value="OS05G0199100 PROTEIN"/>
    <property type="match status" value="1"/>
</dbReference>
<name>A0A1R3HQ29_COCAP</name>
<evidence type="ECO:0000256" key="1">
    <source>
        <dbReference type="ARBA" id="ARBA00004370"/>
    </source>
</evidence>
<evidence type="ECO:0000256" key="3">
    <source>
        <dbReference type="SAM" id="Phobius"/>
    </source>
</evidence>
<dbReference type="AlphaFoldDB" id="A0A1R3HQ29"/>
<keyword evidence="2 3" id="KW-0472">Membrane</keyword>
<keyword evidence="3" id="KW-1133">Transmembrane helix</keyword>
<gene>
    <name evidence="4" type="ORF">CCACVL1_17772</name>
</gene>
<dbReference type="GO" id="GO:0098542">
    <property type="term" value="P:defense response to other organism"/>
    <property type="evidence" value="ECO:0007669"/>
    <property type="project" value="InterPro"/>
</dbReference>
<comment type="caution">
    <text evidence="4">The sequence shown here is derived from an EMBL/GenBank/DDBJ whole genome shotgun (WGS) entry which is preliminary data.</text>
</comment>
<sequence>MEQRNRSSAAIGLPSYFVTATTTDNIIVRVERPLTTRESRCIALCPILVFVPLLTSIVIFGIHNYPKFGLKSLSVSDFNISGSEITGNWNAEFLVRNPDFDIYWYDNPVFSVLYKNRMLSAVTMDQEIYLESRSKTKSFVSNGSITLSRRIVDDNQVADSIARDYWSQGGVVAFTVRLLYADGKKALNVTCGDVKVIFSNHSSHGTLMLLDQLQYSPDITNE</sequence>
<dbReference type="GO" id="GO:0016020">
    <property type="term" value="C:membrane"/>
    <property type="evidence" value="ECO:0007669"/>
    <property type="project" value="UniProtKB-SubCell"/>
</dbReference>
<comment type="subcellular location">
    <subcellularLocation>
        <location evidence="1">Membrane</location>
    </subcellularLocation>
</comment>
<proteinExistence type="predicted"/>
<accession>A0A1R3HQ29</accession>
<feature type="transmembrane region" description="Helical" evidence="3">
    <location>
        <begin position="41"/>
        <end position="62"/>
    </location>
</feature>
<dbReference type="PANTHER" id="PTHR31234">
    <property type="entry name" value="LATE EMBRYOGENESIS ABUNDANT (LEA) HYDROXYPROLINE-RICH GLYCOPROTEIN FAMILY"/>
    <property type="match status" value="1"/>
</dbReference>